<proteinExistence type="predicted"/>
<comment type="caution">
    <text evidence="1">The sequence shown here is derived from an EMBL/GenBank/DDBJ whole genome shotgun (WGS) entry which is preliminary data.</text>
</comment>
<protein>
    <submittedName>
        <fullName evidence="1">Uncharacterized protein</fullName>
    </submittedName>
</protein>
<reference evidence="1 2" key="1">
    <citation type="submission" date="2019-06" db="EMBL/GenBank/DDBJ databases">
        <title>Genome Sequence of the Brown Rot Fungal Pathogen Monilinia laxa.</title>
        <authorList>
            <person name="De Miccolis Angelini R.M."/>
            <person name="Landi L."/>
            <person name="Abate D."/>
            <person name="Pollastro S."/>
            <person name="Romanazzi G."/>
            <person name="Faretra F."/>
        </authorList>
    </citation>
    <scope>NUCLEOTIDE SEQUENCE [LARGE SCALE GENOMIC DNA]</scope>
    <source>
        <strain evidence="1 2">Mlax316</strain>
    </source>
</reference>
<evidence type="ECO:0000313" key="2">
    <source>
        <dbReference type="Proteomes" id="UP000326757"/>
    </source>
</evidence>
<keyword evidence="2" id="KW-1185">Reference proteome</keyword>
<accession>A0A5N6KGA6</accession>
<dbReference type="Proteomes" id="UP000326757">
    <property type="component" value="Unassembled WGS sequence"/>
</dbReference>
<evidence type="ECO:0000313" key="1">
    <source>
        <dbReference type="EMBL" id="KAB8302806.1"/>
    </source>
</evidence>
<gene>
    <name evidence="1" type="ORF">EYC80_006151</name>
</gene>
<organism evidence="1 2">
    <name type="scientific">Monilinia laxa</name>
    <name type="common">Brown rot fungus</name>
    <name type="synonym">Sclerotinia laxa</name>
    <dbReference type="NCBI Taxonomy" id="61186"/>
    <lineage>
        <taxon>Eukaryota</taxon>
        <taxon>Fungi</taxon>
        <taxon>Dikarya</taxon>
        <taxon>Ascomycota</taxon>
        <taxon>Pezizomycotina</taxon>
        <taxon>Leotiomycetes</taxon>
        <taxon>Helotiales</taxon>
        <taxon>Sclerotiniaceae</taxon>
        <taxon>Monilinia</taxon>
    </lineage>
</organism>
<sequence>MRLDILSRLFGKGSSIPGWVECTAHLKDGPRTGTGSVQIFDSLSQNPACDENVVQNKDSIEKLPSKQTIDIAKFARTINAMRQSLGQYHEPLGAYDRRDTDSCTNNCCGEQLDM</sequence>
<dbReference type="AlphaFoldDB" id="A0A5N6KGA6"/>
<name>A0A5N6KGA6_MONLA</name>
<dbReference type="EMBL" id="VIGI01000003">
    <property type="protein sequence ID" value="KAB8302806.1"/>
    <property type="molecule type" value="Genomic_DNA"/>
</dbReference>